<reference evidence="1" key="1">
    <citation type="submission" date="2022-10" db="EMBL/GenBank/DDBJ databases">
        <authorList>
            <person name="Chen Y."/>
            <person name="Dougan E. K."/>
            <person name="Chan C."/>
            <person name="Rhodes N."/>
            <person name="Thang M."/>
        </authorList>
    </citation>
    <scope>NUCLEOTIDE SEQUENCE</scope>
</reference>
<keyword evidence="3" id="KW-1185">Reference proteome</keyword>
<dbReference type="EMBL" id="CAMXCT010001113">
    <property type="protein sequence ID" value="CAI3986862.1"/>
    <property type="molecule type" value="Genomic_DNA"/>
</dbReference>
<organism evidence="1">
    <name type="scientific">Cladocopium goreaui</name>
    <dbReference type="NCBI Taxonomy" id="2562237"/>
    <lineage>
        <taxon>Eukaryota</taxon>
        <taxon>Sar</taxon>
        <taxon>Alveolata</taxon>
        <taxon>Dinophyceae</taxon>
        <taxon>Suessiales</taxon>
        <taxon>Symbiodiniaceae</taxon>
        <taxon>Cladocopium</taxon>
    </lineage>
</organism>
<accession>A0A9P1C909</accession>
<sequence>MYLHDKALADAPASVAAEHQLSMSPETVCLEANPDAEQIGKKAAEMVMPSYYISVTGDVIGDPAYTPVVHDQVVDLKLKLRS</sequence>
<dbReference type="AlphaFoldDB" id="A0A9P1C909"/>
<dbReference type="EMBL" id="CAMXCT020001113">
    <property type="protein sequence ID" value="CAL1140237.1"/>
    <property type="molecule type" value="Genomic_DNA"/>
</dbReference>
<evidence type="ECO:0000313" key="1">
    <source>
        <dbReference type="EMBL" id="CAI3986862.1"/>
    </source>
</evidence>
<dbReference type="Proteomes" id="UP001152797">
    <property type="component" value="Unassembled WGS sequence"/>
</dbReference>
<reference evidence="2 3" key="2">
    <citation type="submission" date="2024-05" db="EMBL/GenBank/DDBJ databases">
        <authorList>
            <person name="Chen Y."/>
            <person name="Shah S."/>
            <person name="Dougan E. K."/>
            <person name="Thang M."/>
            <person name="Chan C."/>
        </authorList>
    </citation>
    <scope>NUCLEOTIDE SEQUENCE [LARGE SCALE GENOMIC DNA]</scope>
</reference>
<protein>
    <submittedName>
        <fullName evidence="1">Uncharacterized protein</fullName>
    </submittedName>
</protein>
<evidence type="ECO:0000313" key="3">
    <source>
        <dbReference type="Proteomes" id="UP001152797"/>
    </source>
</evidence>
<name>A0A9P1C909_9DINO</name>
<evidence type="ECO:0000313" key="2">
    <source>
        <dbReference type="EMBL" id="CAL4774174.1"/>
    </source>
</evidence>
<dbReference type="EMBL" id="CAMXCT030001113">
    <property type="protein sequence ID" value="CAL4774174.1"/>
    <property type="molecule type" value="Genomic_DNA"/>
</dbReference>
<comment type="caution">
    <text evidence="1">The sequence shown here is derived from an EMBL/GenBank/DDBJ whole genome shotgun (WGS) entry which is preliminary data.</text>
</comment>
<gene>
    <name evidence="1" type="ORF">C1SCF055_LOCUS14179</name>
</gene>
<proteinExistence type="predicted"/>